<name>B5RLD4_BORDL</name>
<dbReference type="SUPFAM" id="SSF50998">
    <property type="entry name" value="Quinoprotein alcohol dehydrogenase-like"/>
    <property type="match status" value="1"/>
</dbReference>
<reference evidence="2 3" key="1">
    <citation type="journal article" date="2008" name="PLoS Genet.">
        <title>The genome of Borrelia recurrentis, the agent of deadly louse-borne relapsing fever, is a degraded subset of tick-borne Borrelia duttonii.</title>
        <authorList>
            <person name="Lescot M."/>
            <person name="Audic S."/>
            <person name="Robert C."/>
            <person name="Nguyen T.T."/>
            <person name="Blanc G."/>
            <person name="Cutler S.J."/>
            <person name="Wincker P."/>
            <person name="Couloux A."/>
            <person name="Claverie J.-M."/>
            <person name="Raoult D."/>
            <person name="Drancourt M."/>
        </authorList>
    </citation>
    <scope>NUCLEOTIDE SEQUENCE [LARGE SCALE GENOMIC DNA]</scope>
    <source>
        <strain evidence="2 3">Ly</strain>
    </source>
</reference>
<dbReference type="EMBL" id="CP000976">
    <property type="protein sequence ID" value="ACH93263.1"/>
    <property type="molecule type" value="Genomic_DNA"/>
</dbReference>
<dbReference type="STRING" id="412419.BDU_311"/>
<dbReference type="HOGENOM" id="CLU_764338_0_0_12"/>
<evidence type="ECO:0000256" key="1">
    <source>
        <dbReference type="SAM" id="Phobius"/>
    </source>
</evidence>
<proteinExistence type="predicted"/>
<protein>
    <submittedName>
        <fullName evidence="2">Uncharacterized conserved protein</fullName>
    </submittedName>
</protein>
<keyword evidence="1" id="KW-0812">Transmembrane</keyword>
<sequence length="362" mass="42531">MGEDVINMHLYRESSTKFIKMRFFFLSIFLLIFIILVNSLLRVTIDVSTSYKFNHFAKYDNLVEMFSNNNVFMQDQILNLDLNKYYYHVINDRLVSFSEHYYVLGESQNNYSIYSKNTNKFLFSLSYKDLVFTKGDAIFALNNLYKTLEVYGEDGSQIFSFKFVASILSVDYNDGVLVLGASDGNVYVYKHGNCIYSGDLLDLGLPIICVKLSLDNKYLCILRQNEFYSLEVINLDHGYNQVLSLKDLKIKDFNPFFKIDKFYNLFIKTFDSFLILNIKSGKTFRINDENSVLQACYDSLSNTYRIYFYDLNSSIINIRTYSVNSYRLFDNIFFKDKVRSYVEFDKGILYFNDKSDLKYLGL</sequence>
<dbReference type="OrthoDB" id="350348at2"/>
<accession>B5RLD4</accession>
<dbReference type="KEGG" id="bdu:BDU_311"/>
<gene>
    <name evidence="2" type="ordered locus">BDU_311</name>
</gene>
<organism evidence="2 3">
    <name type="scientific">Borrelia duttonii (strain Ly)</name>
    <dbReference type="NCBI Taxonomy" id="412419"/>
    <lineage>
        <taxon>Bacteria</taxon>
        <taxon>Pseudomonadati</taxon>
        <taxon>Spirochaetota</taxon>
        <taxon>Spirochaetia</taxon>
        <taxon>Spirochaetales</taxon>
        <taxon>Borreliaceae</taxon>
        <taxon>Borrelia</taxon>
    </lineage>
</organism>
<keyword evidence="1" id="KW-0472">Membrane</keyword>
<feature type="transmembrane region" description="Helical" evidence="1">
    <location>
        <begin position="21"/>
        <end position="41"/>
    </location>
</feature>
<keyword evidence="1" id="KW-1133">Transmembrane helix</keyword>
<evidence type="ECO:0000313" key="3">
    <source>
        <dbReference type="Proteomes" id="UP000000611"/>
    </source>
</evidence>
<dbReference type="AlphaFoldDB" id="B5RLD4"/>
<dbReference type="InterPro" id="IPR011047">
    <property type="entry name" value="Quinoprotein_ADH-like_sf"/>
</dbReference>
<evidence type="ECO:0000313" key="2">
    <source>
        <dbReference type="EMBL" id="ACH93263.1"/>
    </source>
</evidence>
<keyword evidence="3" id="KW-1185">Reference proteome</keyword>
<dbReference type="Proteomes" id="UP000000611">
    <property type="component" value="Chromosome"/>
</dbReference>